<dbReference type="InterPro" id="IPR001789">
    <property type="entry name" value="Sig_transdc_resp-reg_receiver"/>
</dbReference>
<evidence type="ECO:0000313" key="5">
    <source>
        <dbReference type="Proteomes" id="UP000772618"/>
    </source>
</evidence>
<dbReference type="PANTHER" id="PTHR44591:SF3">
    <property type="entry name" value="RESPONSE REGULATORY DOMAIN-CONTAINING PROTEIN"/>
    <property type="match status" value="1"/>
</dbReference>
<dbReference type="PANTHER" id="PTHR44591">
    <property type="entry name" value="STRESS RESPONSE REGULATOR PROTEIN 1"/>
    <property type="match status" value="1"/>
</dbReference>
<comment type="caution">
    <text evidence="4">The sequence shown here is derived from an EMBL/GenBank/DDBJ whole genome shotgun (WGS) entry which is preliminary data.</text>
</comment>
<reference evidence="4 5" key="1">
    <citation type="submission" date="2021-05" db="EMBL/GenBank/DDBJ databases">
        <title>A Polyphasic approach of four new species of the genus Ohtaekwangia: Ohtaekwangia histidinii sp. nov., Ohtaekwangia cretensis sp. nov., Ohtaekwangia indiensis sp. nov., Ohtaekwangia reichenbachii sp. nov. from diverse environment.</title>
        <authorList>
            <person name="Octaviana S."/>
        </authorList>
    </citation>
    <scope>NUCLEOTIDE SEQUENCE [LARGE SCALE GENOMIC DNA]</scope>
    <source>
        <strain evidence="4 5">PWU20</strain>
    </source>
</reference>
<evidence type="ECO:0000259" key="3">
    <source>
        <dbReference type="PROSITE" id="PS50110"/>
    </source>
</evidence>
<name>A0ABS5VV09_9BACT</name>
<keyword evidence="5" id="KW-1185">Reference proteome</keyword>
<gene>
    <name evidence="4" type="ORF">KK060_17240</name>
</gene>
<evidence type="ECO:0000256" key="2">
    <source>
        <dbReference type="PROSITE-ProRule" id="PRU00169"/>
    </source>
</evidence>
<dbReference type="InterPro" id="IPR011006">
    <property type="entry name" value="CheY-like_superfamily"/>
</dbReference>
<accession>A0ABS5VV09</accession>
<feature type="domain" description="Response regulatory" evidence="3">
    <location>
        <begin position="2"/>
        <end position="115"/>
    </location>
</feature>
<dbReference type="SMART" id="SM00448">
    <property type="entry name" value="REC"/>
    <property type="match status" value="1"/>
</dbReference>
<keyword evidence="1 2" id="KW-0597">Phosphoprotein</keyword>
<dbReference type="CDD" id="cd00156">
    <property type="entry name" value="REC"/>
    <property type="match status" value="1"/>
</dbReference>
<organism evidence="4 5">
    <name type="scientific">Chryseosolibacter indicus</name>
    <dbReference type="NCBI Taxonomy" id="2782351"/>
    <lineage>
        <taxon>Bacteria</taxon>
        <taxon>Pseudomonadati</taxon>
        <taxon>Bacteroidota</taxon>
        <taxon>Cytophagia</taxon>
        <taxon>Cytophagales</taxon>
        <taxon>Chryseotaleaceae</taxon>
        <taxon>Chryseosolibacter</taxon>
    </lineage>
</organism>
<dbReference type="EMBL" id="JAHESD010000045">
    <property type="protein sequence ID" value="MBT1705041.1"/>
    <property type="molecule type" value="Genomic_DNA"/>
</dbReference>
<dbReference type="InterPro" id="IPR050595">
    <property type="entry name" value="Bact_response_regulator"/>
</dbReference>
<protein>
    <submittedName>
        <fullName evidence="4">Response regulator</fullName>
    </submittedName>
</protein>
<feature type="modified residue" description="4-aspartylphosphate" evidence="2">
    <location>
        <position position="50"/>
    </location>
</feature>
<dbReference type="Gene3D" id="3.40.50.2300">
    <property type="match status" value="1"/>
</dbReference>
<sequence length="115" mass="12887">MKVLIVDDESLDLFISKKILSFQYEVSGFTSVDEAIGWAKENTFEAVLVDYYLTAGVTAGQVLKQLTSVKPKSYKAFVLSSFVGDEQIKELKKLGFDDVILKPLTIERFQEAIAK</sequence>
<proteinExistence type="predicted"/>
<evidence type="ECO:0000313" key="4">
    <source>
        <dbReference type="EMBL" id="MBT1705041.1"/>
    </source>
</evidence>
<dbReference type="PROSITE" id="PS50110">
    <property type="entry name" value="RESPONSE_REGULATORY"/>
    <property type="match status" value="1"/>
</dbReference>
<evidence type="ECO:0000256" key="1">
    <source>
        <dbReference type="ARBA" id="ARBA00022553"/>
    </source>
</evidence>
<dbReference type="SUPFAM" id="SSF52172">
    <property type="entry name" value="CheY-like"/>
    <property type="match status" value="1"/>
</dbReference>
<dbReference type="Pfam" id="PF00072">
    <property type="entry name" value="Response_reg"/>
    <property type="match status" value="1"/>
</dbReference>
<dbReference type="Proteomes" id="UP000772618">
    <property type="component" value="Unassembled WGS sequence"/>
</dbReference>